<accession>A0A5A7RIG6</accession>
<reference evidence="2" key="1">
    <citation type="journal article" date="2019" name="Curr. Biol.">
        <title>Genome Sequence of Striga asiatica Provides Insight into the Evolution of Plant Parasitism.</title>
        <authorList>
            <person name="Yoshida S."/>
            <person name="Kim S."/>
            <person name="Wafula E.K."/>
            <person name="Tanskanen J."/>
            <person name="Kim Y.M."/>
            <person name="Honaas L."/>
            <person name="Yang Z."/>
            <person name="Spallek T."/>
            <person name="Conn C.E."/>
            <person name="Ichihashi Y."/>
            <person name="Cheong K."/>
            <person name="Cui S."/>
            <person name="Der J.P."/>
            <person name="Gundlach H."/>
            <person name="Jiao Y."/>
            <person name="Hori C."/>
            <person name="Ishida J.K."/>
            <person name="Kasahara H."/>
            <person name="Kiba T."/>
            <person name="Kim M.S."/>
            <person name="Koo N."/>
            <person name="Laohavisit A."/>
            <person name="Lee Y.H."/>
            <person name="Lumba S."/>
            <person name="McCourt P."/>
            <person name="Mortimer J.C."/>
            <person name="Mutuku J.M."/>
            <person name="Nomura T."/>
            <person name="Sasaki-Sekimoto Y."/>
            <person name="Seto Y."/>
            <person name="Wang Y."/>
            <person name="Wakatake T."/>
            <person name="Sakakibara H."/>
            <person name="Demura T."/>
            <person name="Yamaguchi S."/>
            <person name="Yoneyama K."/>
            <person name="Manabe R.I."/>
            <person name="Nelson D.C."/>
            <person name="Schulman A.H."/>
            <person name="Timko M.P."/>
            <person name="dePamphilis C.W."/>
            <person name="Choi D."/>
            <person name="Shirasu K."/>
        </authorList>
    </citation>
    <scope>NUCLEOTIDE SEQUENCE [LARGE SCALE GENOMIC DNA]</scope>
    <source>
        <strain evidence="2">cv. UVA1</strain>
    </source>
</reference>
<comment type="caution">
    <text evidence="1">The sequence shown here is derived from an EMBL/GenBank/DDBJ whole genome shotgun (WGS) entry which is preliminary data.</text>
</comment>
<name>A0A5A7RIG6_STRAF</name>
<evidence type="ECO:0000313" key="1">
    <source>
        <dbReference type="EMBL" id="GER57023.1"/>
    </source>
</evidence>
<protein>
    <submittedName>
        <fullName evidence="1">Orotate phosphoribosyltransferase</fullName>
    </submittedName>
</protein>
<evidence type="ECO:0000313" key="2">
    <source>
        <dbReference type="Proteomes" id="UP000325081"/>
    </source>
</evidence>
<proteinExistence type="predicted"/>
<dbReference type="Proteomes" id="UP000325081">
    <property type="component" value="Unassembled WGS sequence"/>
</dbReference>
<dbReference type="AlphaFoldDB" id="A0A5A7RIG6"/>
<keyword evidence="2" id="KW-1185">Reference proteome</keyword>
<keyword evidence="1" id="KW-0808">Transferase</keyword>
<dbReference type="OrthoDB" id="7470154at2759"/>
<dbReference type="GO" id="GO:0016757">
    <property type="term" value="F:glycosyltransferase activity"/>
    <property type="evidence" value="ECO:0007669"/>
    <property type="project" value="UniProtKB-KW"/>
</dbReference>
<dbReference type="EMBL" id="BKCP01012959">
    <property type="protein sequence ID" value="GER57023.1"/>
    <property type="molecule type" value="Genomic_DNA"/>
</dbReference>
<gene>
    <name evidence="1" type="ORF">STAS_34807</name>
</gene>
<keyword evidence="1" id="KW-0328">Glycosyltransferase</keyword>
<organism evidence="1 2">
    <name type="scientific">Striga asiatica</name>
    <name type="common">Asiatic witchweed</name>
    <name type="synonym">Buchnera asiatica</name>
    <dbReference type="NCBI Taxonomy" id="4170"/>
    <lineage>
        <taxon>Eukaryota</taxon>
        <taxon>Viridiplantae</taxon>
        <taxon>Streptophyta</taxon>
        <taxon>Embryophyta</taxon>
        <taxon>Tracheophyta</taxon>
        <taxon>Spermatophyta</taxon>
        <taxon>Magnoliopsida</taxon>
        <taxon>eudicotyledons</taxon>
        <taxon>Gunneridae</taxon>
        <taxon>Pentapetalae</taxon>
        <taxon>asterids</taxon>
        <taxon>lamiids</taxon>
        <taxon>Lamiales</taxon>
        <taxon>Orobanchaceae</taxon>
        <taxon>Buchnereae</taxon>
        <taxon>Striga</taxon>
    </lineage>
</organism>
<sequence length="209" mass="23841">MVDHKISISKICNKDSDIWKEKGELKSGYRFEEQIEKIRKNKSTANLEEFTGTKAQKEILTDYFNPYKKKIHEHRPRHVSPAGRLVKVDIDPLQLRVGRLIALELSGRVHAVLVADDLPELGPDLVPALTSLNLISLPLKWINEGSCEVVGGYEWWCRERENSGNGERGEIFEEARDFLCSAVGIKIVSWREVRWCAGRDGYDVAHVET</sequence>